<dbReference type="Pfam" id="PF00085">
    <property type="entry name" value="Thioredoxin"/>
    <property type="match status" value="1"/>
</dbReference>
<evidence type="ECO:0000313" key="5">
    <source>
        <dbReference type="Proteomes" id="UP001219518"/>
    </source>
</evidence>
<dbReference type="InterPro" id="IPR036249">
    <property type="entry name" value="Thioredoxin-like_sf"/>
</dbReference>
<dbReference type="CDD" id="cd02989">
    <property type="entry name" value="Phd_like_TxnDC9"/>
    <property type="match status" value="1"/>
</dbReference>
<feature type="domain" description="Thioredoxin" evidence="3">
    <location>
        <begin position="85"/>
        <end position="168"/>
    </location>
</feature>
<comment type="caution">
    <text evidence="4">The sequence shown here is derived from an EMBL/GenBank/DDBJ whole genome shotgun (WGS) entry which is preliminary data.</text>
</comment>
<dbReference type="PANTHER" id="PTHR21148">
    <property type="entry name" value="THIOREDOXIN DOMAIN-CONTAINING PROTEIN 9"/>
    <property type="match status" value="1"/>
</dbReference>
<dbReference type="Gene3D" id="3.40.30.10">
    <property type="entry name" value="Glutaredoxin"/>
    <property type="match status" value="1"/>
</dbReference>
<dbReference type="EMBL" id="JAHWGI010001411">
    <property type="protein sequence ID" value="KAK3930441.1"/>
    <property type="molecule type" value="Genomic_DNA"/>
</dbReference>
<proteinExistence type="predicted"/>
<reference evidence="4" key="2">
    <citation type="journal article" date="2023" name="BMC Genomics">
        <title>Pest status, molecular evolution, and epigenetic factors derived from the genome assembly of Frankliniella fusca, a thysanopteran phytovirus vector.</title>
        <authorList>
            <person name="Catto M.A."/>
            <person name="Labadie P.E."/>
            <person name="Jacobson A.L."/>
            <person name="Kennedy G.G."/>
            <person name="Srinivasan R."/>
            <person name="Hunt B.G."/>
        </authorList>
    </citation>
    <scope>NUCLEOTIDE SEQUENCE</scope>
    <source>
        <strain evidence="4">PL_HMW_Pooled</strain>
    </source>
</reference>
<dbReference type="Proteomes" id="UP001219518">
    <property type="component" value="Unassembled WGS sequence"/>
</dbReference>
<evidence type="ECO:0000256" key="2">
    <source>
        <dbReference type="SAM" id="MobiDB-lite"/>
    </source>
</evidence>
<feature type="region of interest" description="Disordered" evidence="2">
    <location>
        <begin position="200"/>
        <end position="234"/>
    </location>
</feature>
<dbReference type="InterPro" id="IPR013766">
    <property type="entry name" value="Thioredoxin_domain"/>
</dbReference>
<gene>
    <name evidence="4" type="ORF">KUF71_005175</name>
</gene>
<dbReference type="SUPFAM" id="SSF52833">
    <property type="entry name" value="Thioredoxin-like"/>
    <property type="match status" value="1"/>
</dbReference>
<accession>A0AAE1LS01</accession>
<dbReference type="AlphaFoldDB" id="A0AAE1LS01"/>
<name>A0AAE1LS01_9NEOP</name>
<protein>
    <recommendedName>
        <fullName evidence="1">Thioredoxin domain-containing protein 9</fullName>
    </recommendedName>
</protein>
<organism evidence="4 5">
    <name type="scientific">Frankliniella fusca</name>
    <dbReference type="NCBI Taxonomy" id="407009"/>
    <lineage>
        <taxon>Eukaryota</taxon>
        <taxon>Metazoa</taxon>
        <taxon>Ecdysozoa</taxon>
        <taxon>Arthropoda</taxon>
        <taxon>Hexapoda</taxon>
        <taxon>Insecta</taxon>
        <taxon>Pterygota</taxon>
        <taxon>Neoptera</taxon>
        <taxon>Paraneoptera</taxon>
        <taxon>Thysanoptera</taxon>
        <taxon>Terebrantia</taxon>
        <taxon>Thripoidea</taxon>
        <taxon>Thripidae</taxon>
        <taxon>Frankliniella</taxon>
    </lineage>
</organism>
<reference evidence="4" key="1">
    <citation type="submission" date="2021-07" db="EMBL/GenBank/DDBJ databases">
        <authorList>
            <person name="Catto M.A."/>
            <person name="Jacobson A."/>
            <person name="Kennedy G."/>
            <person name="Labadie P."/>
            <person name="Hunt B.G."/>
            <person name="Srinivasan R."/>
        </authorList>
    </citation>
    <scope>NUCLEOTIDE SEQUENCE</scope>
    <source>
        <strain evidence="4">PL_HMW_Pooled</strain>
        <tissue evidence="4">Head</tissue>
    </source>
</reference>
<evidence type="ECO:0000256" key="1">
    <source>
        <dbReference type="ARBA" id="ARBA00026148"/>
    </source>
</evidence>
<sequence>MGFSVRENCFIMATADIENLIKSQVLEVARNVEHHLDSELEKMENMDADDMERLRGDRLKQLKEQARKRQEWLAMGHGEYTEIHEEKEFFDLSKKSKDIVCHFYKDGSPRCKIVDHHLKLLCKKHVETRFVRLNVEKAPFLTDRLRVRVIPTMALIKDSKTKDFIVGFTDLGNCDDFSTEMLEWRLGTAGVIEYSGDLLHPPEKKKKPKTLLGAPKRSIRGRDSDSDIDDEEEM</sequence>
<evidence type="ECO:0000259" key="3">
    <source>
        <dbReference type="Pfam" id="PF00085"/>
    </source>
</evidence>
<evidence type="ECO:0000313" key="4">
    <source>
        <dbReference type="EMBL" id="KAK3930441.1"/>
    </source>
</evidence>
<keyword evidence="5" id="KW-1185">Reference proteome</keyword>